<keyword evidence="2" id="KW-1185">Reference proteome</keyword>
<protein>
    <submittedName>
        <fullName evidence="1">Uncharacterized protein</fullName>
    </submittedName>
</protein>
<accession>A0AA35SRS8</accession>
<evidence type="ECO:0000313" key="2">
    <source>
        <dbReference type="Proteomes" id="UP001174909"/>
    </source>
</evidence>
<comment type="caution">
    <text evidence="1">The sequence shown here is derived from an EMBL/GenBank/DDBJ whole genome shotgun (WGS) entry which is preliminary data.</text>
</comment>
<dbReference type="AlphaFoldDB" id="A0AA35SRS8"/>
<evidence type="ECO:0000313" key="1">
    <source>
        <dbReference type="EMBL" id="CAI8034082.1"/>
    </source>
</evidence>
<organism evidence="1 2">
    <name type="scientific">Geodia barretti</name>
    <name type="common">Barrett's horny sponge</name>
    <dbReference type="NCBI Taxonomy" id="519541"/>
    <lineage>
        <taxon>Eukaryota</taxon>
        <taxon>Metazoa</taxon>
        <taxon>Porifera</taxon>
        <taxon>Demospongiae</taxon>
        <taxon>Heteroscleromorpha</taxon>
        <taxon>Tetractinellida</taxon>
        <taxon>Astrophorina</taxon>
        <taxon>Geodiidae</taxon>
        <taxon>Geodia</taxon>
    </lineage>
</organism>
<gene>
    <name evidence="1" type="ORF">GBAR_LOCUS19226</name>
</gene>
<reference evidence="1" key="1">
    <citation type="submission" date="2023-03" db="EMBL/GenBank/DDBJ databases">
        <authorList>
            <person name="Steffen K."/>
            <person name="Cardenas P."/>
        </authorList>
    </citation>
    <scope>NUCLEOTIDE SEQUENCE</scope>
</reference>
<sequence>MAFGDEFIRMIQPFVYQRYLDGVTLTEIKVRAIFKRSQRLRFSPEDGLDIAVLLSEEDPQQLEAFLSRFRFEM</sequence>
<proteinExistence type="predicted"/>
<dbReference type="EMBL" id="CASHTH010002711">
    <property type="protein sequence ID" value="CAI8034082.1"/>
    <property type="molecule type" value="Genomic_DNA"/>
</dbReference>
<name>A0AA35SRS8_GEOBA</name>
<dbReference type="Proteomes" id="UP001174909">
    <property type="component" value="Unassembled WGS sequence"/>
</dbReference>